<feature type="transmembrane region" description="Helical" evidence="11">
    <location>
        <begin position="471"/>
        <end position="492"/>
    </location>
</feature>
<accession>A0A835NPJ1</accession>
<feature type="compositionally biased region" description="Polar residues" evidence="10">
    <location>
        <begin position="932"/>
        <end position="965"/>
    </location>
</feature>
<evidence type="ECO:0000256" key="6">
    <source>
        <dbReference type="ARBA" id="ARBA00023136"/>
    </source>
</evidence>
<comment type="subcellular location">
    <subcellularLocation>
        <location evidence="1">Cell membrane</location>
        <topology evidence="1">Multi-pass membrane protein</topology>
    </subcellularLocation>
</comment>
<dbReference type="Proteomes" id="UP000618051">
    <property type="component" value="Unassembled WGS sequence"/>
</dbReference>
<reference evidence="14 15" key="2">
    <citation type="journal article" date="2021" name="J. Hered.">
        <title>Feather Gene Expression Elucidates the Developmental Basis of Plumage Iridescence in African Starlings.</title>
        <authorList>
            <person name="Rubenstein D.R."/>
            <person name="Corvelo A."/>
            <person name="MacManes M.D."/>
            <person name="Maia R."/>
            <person name="Narzisi G."/>
            <person name="Rousaki A."/>
            <person name="Vandenabeele P."/>
            <person name="Shawkey M.D."/>
            <person name="Solomon J."/>
        </authorList>
    </citation>
    <scope>NUCLEOTIDE SEQUENCE [LARGE SCALE GENOMIC DNA]</scope>
    <source>
        <strain evidence="14">SS15</strain>
    </source>
</reference>
<keyword evidence="7 9" id="KW-0675">Receptor</keyword>
<dbReference type="PROSITE" id="PS00237">
    <property type="entry name" value="G_PROTEIN_RECEP_F1_1"/>
    <property type="match status" value="1"/>
</dbReference>
<keyword evidence="3 9" id="KW-0812">Transmembrane</keyword>
<protein>
    <recommendedName>
        <fullName evidence="12">G-protein coupled receptors family 1 profile domain-containing protein</fullName>
    </recommendedName>
</protein>
<feature type="region of interest" description="Disordered" evidence="10">
    <location>
        <begin position="710"/>
        <end position="760"/>
    </location>
</feature>
<evidence type="ECO:0000313" key="14">
    <source>
        <dbReference type="EMBL" id="KAI1234778.1"/>
    </source>
</evidence>
<evidence type="ECO:0000313" key="15">
    <source>
        <dbReference type="Proteomes" id="UP000618051"/>
    </source>
</evidence>
<dbReference type="PRINTS" id="PR00237">
    <property type="entry name" value="GPCRRHODOPSN"/>
</dbReference>
<keyword evidence="2" id="KW-1003">Cell membrane</keyword>
<dbReference type="EMBL" id="JADDUC010000120">
    <property type="protein sequence ID" value="KAG0118115.1"/>
    <property type="molecule type" value="Genomic_DNA"/>
</dbReference>
<dbReference type="InterPro" id="IPR000276">
    <property type="entry name" value="GPCR_Rhodpsn"/>
</dbReference>
<comment type="caution">
    <text evidence="13">The sequence shown here is derived from an EMBL/GenBank/DDBJ whole genome shotgun (WGS) entry which is preliminary data.</text>
</comment>
<evidence type="ECO:0000256" key="10">
    <source>
        <dbReference type="SAM" id="MobiDB-lite"/>
    </source>
</evidence>
<name>A0A835NPJ1_9PASS</name>
<evidence type="ECO:0000256" key="8">
    <source>
        <dbReference type="ARBA" id="ARBA00023224"/>
    </source>
</evidence>
<dbReference type="PRINTS" id="PR00857">
    <property type="entry name" value="MELATONINR"/>
</dbReference>
<evidence type="ECO:0000259" key="12">
    <source>
        <dbReference type="PROSITE" id="PS50262"/>
    </source>
</evidence>
<keyword evidence="5 9" id="KW-0297">G-protein coupled receptor</keyword>
<dbReference type="InterPro" id="IPR017452">
    <property type="entry name" value="GPCR_Rhodpsn_7TM"/>
</dbReference>
<keyword evidence="15" id="KW-1185">Reference proteome</keyword>
<evidence type="ECO:0000256" key="3">
    <source>
        <dbReference type="ARBA" id="ARBA00022692"/>
    </source>
</evidence>
<feature type="compositionally biased region" description="Basic and acidic residues" evidence="10">
    <location>
        <begin position="715"/>
        <end position="728"/>
    </location>
</feature>
<evidence type="ECO:0000256" key="11">
    <source>
        <dbReference type="SAM" id="Phobius"/>
    </source>
</evidence>
<dbReference type="GO" id="GO:0008502">
    <property type="term" value="F:melatonin receptor activity"/>
    <property type="evidence" value="ECO:0007669"/>
    <property type="project" value="InterPro"/>
</dbReference>
<keyword evidence="8 9" id="KW-0807">Transducer</keyword>
<dbReference type="GO" id="GO:0005886">
    <property type="term" value="C:plasma membrane"/>
    <property type="evidence" value="ECO:0007669"/>
    <property type="project" value="UniProtKB-SubCell"/>
</dbReference>
<dbReference type="InterPro" id="IPR000025">
    <property type="entry name" value="Melatonin_rcpt"/>
</dbReference>
<evidence type="ECO:0000256" key="2">
    <source>
        <dbReference type="ARBA" id="ARBA00022475"/>
    </source>
</evidence>
<comment type="similarity">
    <text evidence="9">Belongs to the G-protein coupled receptor 1 family.</text>
</comment>
<feature type="transmembrane region" description="Helical" evidence="11">
    <location>
        <begin position="433"/>
        <end position="451"/>
    </location>
</feature>
<dbReference type="EMBL" id="JADDUC020000014">
    <property type="protein sequence ID" value="KAI1234778.1"/>
    <property type="molecule type" value="Genomic_DNA"/>
</dbReference>
<dbReference type="PROSITE" id="PS50262">
    <property type="entry name" value="G_PROTEIN_RECEP_F1_2"/>
    <property type="match status" value="1"/>
</dbReference>
<organism evidence="13">
    <name type="scientific">Lamprotornis superbus</name>
    <dbReference type="NCBI Taxonomy" id="245042"/>
    <lineage>
        <taxon>Eukaryota</taxon>
        <taxon>Metazoa</taxon>
        <taxon>Chordata</taxon>
        <taxon>Craniata</taxon>
        <taxon>Vertebrata</taxon>
        <taxon>Euteleostomi</taxon>
        <taxon>Archelosauria</taxon>
        <taxon>Archosauria</taxon>
        <taxon>Dinosauria</taxon>
        <taxon>Saurischia</taxon>
        <taxon>Theropoda</taxon>
        <taxon>Coelurosauria</taxon>
        <taxon>Aves</taxon>
        <taxon>Neognathae</taxon>
        <taxon>Neoaves</taxon>
        <taxon>Telluraves</taxon>
        <taxon>Australaves</taxon>
        <taxon>Passeriformes</taxon>
        <taxon>Sturnidae</taxon>
        <taxon>Lamprotornis</taxon>
    </lineage>
</organism>
<evidence type="ECO:0000256" key="7">
    <source>
        <dbReference type="ARBA" id="ARBA00023170"/>
    </source>
</evidence>
<keyword evidence="6 11" id="KW-0472">Membrane</keyword>
<dbReference type="PANTHER" id="PTHR24228:SF56">
    <property type="entry name" value="MELATONIN-RELATED RECEPTOR"/>
    <property type="match status" value="1"/>
</dbReference>
<feature type="compositionally biased region" description="Low complexity" evidence="10">
    <location>
        <begin position="840"/>
        <end position="855"/>
    </location>
</feature>
<dbReference type="Pfam" id="PF00001">
    <property type="entry name" value="7tm_1"/>
    <property type="match status" value="1"/>
</dbReference>
<evidence type="ECO:0000256" key="9">
    <source>
        <dbReference type="RuleBase" id="RU000688"/>
    </source>
</evidence>
<proteinExistence type="inferred from homology"/>
<reference evidence="13" key="1">
    <citation type="submission" date="2020-10" db="EMBL/GenBank/DDBJ databases">
        <title>Feather gene expression reveals the developmental basis of iridescence in African starlings.</title>
        <authorList>
            <person name="Rubenstein D.R."/>
        </authorList>
    </citation>
    <scope>NUCLEOTIDE SEQUENCE</scope>
    <source>
        <strain evidence="13">SS15</strain>
        <tissue evidence="13">Liver</tissue>
    </source>
</reference>
<keyword evidence="4 11" id="KW-1133">Transmembrane helix</keyword>
<sequence>MKALLPKDLMFLKNLESQGTEVQQPSVPPALNPYVSFDMDAMLLGLGQEDEQRLTEKGDKGSPVCYYHGQQSEQGGEAGVMVLLSLTRHKFAAPADDPPAFFAEIHLGPEQFNKPNLLEGARIQYALGPEGAGCSQRNPLKRTASSGARTELTCGVSVSDSWDKLAAPLSQERRRLWEGTDHAILDSTLTHTPPSLNPISPSYCTNETPTITQMVKACTLKASIDCEANLVKAASQGTIEALVAAQVTSQAPEPALHRAVWSEVFSVGGLPESQKVSIVNDILILVDISESKGGKSVAGRARSQNKQRQQFSHAAWQLTGEVLARNKNDSLDSFLRSLDVDEAAVLHNIVPLNRSFRQKRRIAFSGRSAQVNTWRLFSSFRKPFSEIQMERQLSQLLSCTDEKAHGATNAKAMPKYPAPCTDIGLLVGRRGNIFVVSLSVADLVVAVYPYPLILSAIFHNGWTMGNVHCQISGFLMGLSVIGSIFNITAIALNRYCYICHSLRYDKLFNLKNTCCYLCLTWILTVVAIVPNFFVGSLQYDPRIYSCTFAQTVSTSYTIMVVVVHFIVPLSVVTFCYLRIWILVIQVKHRTLSTIALSFPGHNFIVNSSLYDFKYADPALKQSHKINRKQIELTSVLEFTTQQPSLDLEGADSLLSEAPCDSDPSPGNHCTISIPDFTPLIAKGLVASAVITDPTPLNSTSGDPEVIWHSHTATSRGDRLSTETGDSGRDPGGFWPRARKLPERQRKAGKKPGPSDRDGDRMARAGVWVQSQNGGDRVAQAEVREQYQNGGDLVVMGRRKETQPPSWDVLLPQAQPWGGTPLSQAPPWWVSPPASTTPWWAAPSVSVQPPVGGAPAPAQPPEGVSPPRQEDLTPPRVAMETPTEPQEQARRVDVTPGATQEKPGSASEPKEISTKALRTTPEPSISPDPVAATESTASSHQKPSTEQLQDVPAQKSNQNTQEKNTNCTLAASLQTAASAPLRFRSEIVSSRDPLIFWSEFQVI</sequence>
<feature type="transmembrane region" description="Helical" evidence="11">
    <location>
        <begin position="554"/>
        <end position="579"/>
    </location>
</feature>
<evidence type="ECO:0000256" key="4">
    <source>
        <dbReference type="ARBA" id="ARBA00022989"/>
    </source>
</evidence>
<gene>
    <name evidence="14" type="ORF">IHE44_0003156</name>
    <name evidence="13" type="ORF">IHE44_001451</name>
</gene>
<dbReference type="PANTHER" id="PTHR24228">
    <property type="entry name" value="B2 BRADYKININ RECEPTOR/ANGIOTENSIN II RECEPTOR"/>
    <property type="match status" value="1"/>
</dbReference>
<dbReference type="AlphaFoldDB" id="A0A835NPJ1"/>
<feature type="domain" description="G-protein coupled receptors family 1 profile" evidence="12">
    <location>
        <begin position="432"/>
        <end position="579"/>
    </location>
</feature>
<evidence type="ECO:0000256" key="1">
    <source>
        <dbReference type="ARBA" id="ARBA00004651"/>
    </source>
</evidence>
<reference evidence="14" key="3">
    <citation type="submission" date="2022-01" db="EMBL/GenBank/DDBJ databases">
        <authorList>
            <person name="Rubenstein D.R."/>
        </authorList>
    </citation>
    <scope>NUCLEOTIDE SEQUENCE</scope>
    <source>
        <strain evidence="14">SS15</strain>
        <tissue evidence="14">Liver</tissue>
    </source>
</reference>
<feature type="region of interest" description="Disordered" evidence="10">
    <location>
        <begin position="840"/>
        <end position="965"/>
    </location>
</feature>
<evidence type="ECO:0000256" key="5">
    <source>
        <dbReference type="ARBA" id="ARBA00023040"/>
    </source>
</evidence>
<dbReference type="OrthoDB" id="10044919at2759"/>
<evidence type="ECO:0000313" key="13">
    <source>
        <dbReference type="EMBL" id="KAG0118115.1"/>
    </source>
</evidence>
<dbReference type="Gene3D" id="1.20.1070.10">
    <property type="entry name" value="Rhodopsin 7-helix transmembrane proteins"/>
    <property type="match status" value="1"/>
</dbReference>
<dbReference type="SUPFAM" id="SSF81321">
    <property type="entry name" value="Family A G protein-coupled receptor-like"/>
    <property type="match status" value="1"/>
</dbReference>
<feature type="transmembrane region" description="Helical" evidence="11">
    <location>
        <begin position="513"/>
        <end position="534"/>
    </location>
</feature>